<protein>
    <submittedName>
        <fullName evidence="1">Uncharacterized protein</fullName>
    </submittedName>
</protein>
<sequence>MSLLIISNFNECNGFIGVDLYILKCNMRCKSVAIMVSCNTFCAILNADKALQNILRDQSSLKLSFSKFCAFIIAFILMVCRDVGHHAFNLYDILNVVDISSVYDRFTWHML</sequence>
<dbReference type="EMBL" id="GISG01038389">
    <property type="protein sequence ID" value="MBA4622354.1"/>
    <property type="molecule type" value="Transcribed_RNA"/>
</dbReference>
<name>A0A7C8YMZ5_OPUST</name>
<reference evidence="1" key="1">
    <citation type="journal article" date="2013" name="J. Plant Res.">
        <title>Effect of fungi and light on seed germination of three Opuntia species from semiarid lands of central Mexico.</title>
        <authorList>
            <person name="Delgado-Sanchez P."/>
            <person name="Jimenez-Bremont J.F."/>
            <person name="Guerrero-Gonzalez Mde L."/>
            <person name="Flores J."/>
        </authorList>
    </citation>
    <scope>NUCLEOTIDE SEQUENCE</scope>
    <source>
        <tissue evidence="1">Cladode</tissue>
    </source>
</reference>
<evidence type="ECO:0000313" key="1">
    <source>
        <dbReference type="EMBL" id="MBA4622354.1"/>
    </source>
</evidence>
<organism evidence="1">
    <name type="scientific">Opuntia streptacantha</name>
    <name type="common">Prickly pear cactus</name>
    <name type="synonym">Opuntia cardona</name>
    <dbReference type="NCBI Taxonomy" id="393608"/>
    <lineage>
        <taxon>Eukaryota</taxon>
        <taxon>Viridiplantae</taxon>
        <taxon>Streptophyta</taxon>
        <taxon>Embryophyta</taxon>
        <taxon>Tracheophyta</taxon>
        <taxon>Spermatophyta</taxon>
        <taxon>Magnoliopsida</taxon>
        <taxon>eudicotyledons</taxon>
        <taxon>Gunneridae</taxon>
        <taxon>Pentapetalae</taxon>
        <taxon>Caryophyllales</taxon>
        <taxon>Cactineae</taxon>
        <taxon>Cactaceae</taxon>
        <taxon>Opuntioideae</taxon>
        <taxon>Opuntia</taxon>
    </lineage>
</organism>
<accession>A0A7C8YMZ5</accession>
<reference evidence="1" key="2">
    <citation type="submission" date="2020-07" db="EMBL/GenBank/DDBJ databases">
        <authorList>
            <person name="Vera ALvarez R."/>
            <person name="Arias-Moreno D.M."/>
            <person name="Jimenez-Jacinto V."/>
            <person name="Jimenez-Bremont J.F."/>
            <person name="Swaminathan K."/>
            <person name="Moose S.P."/>
            <person name="Guerrero-Gonzalez M.L."/>
            <person name="Marino-Ramirez L."/>
            <person name="Landsman D."/>
            <person name="Rodriguez-Kessler M."/>
            <person name="Delgado-Sanchez P."/>
        </authorList>
    </citation>
    <scope>NUCLEOTIDE SEQUENCE</scope>
    <source>
        <tissue evidence="1">Cladode</tissue>
    </source>
</reference>
<proteinExistence type="predicted"/>
<dbReference type="AlphaFoldDB" id="A0A7C8YMZ5"/>